<dbReference type="Pfam" id="PF13873">
    <property type="entry name" value="Myb_DNA-bind_5"/>
    <property type="match status" value="1"/>
</dbReference>
<keyword evidence="4" id="KW-1185">Reference proteome</keyword>
<sequence>MADFRQRKERFTTSETDLLVREVKAREQQIYGSRRVPPKLVEVKQAWDEVAASISSFSGITRSVAQCRKRYNDVRRRGKRKLAAHRSQHSLTGGGPPMASEDLTPAEDIAASTLSAESIEGFGGYRLVSKGVGPVVTGAETEEPAALRSTGETSRPRSQRGNTTQQEDHPFLELQQAGFHMLERELGAVRRSIGRVNTRLCRMQVLLQPLARIADNLGRLADAVERLVPATPPPPTTRSPPSTRSVTRTLPPAAPGPSCGQPRRGATRLRTRGGRRAVP</sequence>
<dbReference type="PANTHER" id="PTHR23098:SF16">
    <property type="entry name" value="REGULATORY PROTEIN ZESTE"/>
    <property type="match status" value="1"/>
</dbReference>
<feature type="compositionally biased region" description="Low complexity" evidence="1">
    <location>
        <begin position="239"/>
        <end position="251"/>
    </location>
</feature>
<evidence type="ECO:0000256" key="1">
    <source>
        <dbReference type="SAM" id="MobiDB-lite"/>
    </source>
</evidence>
<protein>
    <recommendedName>
        <fullName evidence="2">Myb/SANT-like DNA-binding domain-containing protein</fullName>
    </recommendedName>
</protein>
<evidence type="ECO:0000259" key="2">
    <source>
        <dbReference type="Pfam" id="PF13873"/>
    </source>
</evidence>
<gene>
    <name evidence="3" type="ORF">SKAU_G00167210</name>
</gene>
<dbReference type="PANTHER" id="PTHR23098">
    <property type="entry name" value="AGAP001331-PA-RELATED"/>
    <property type="match status" value="1"/>
</dbReference>
<organism evidence="3 4">
    <name type="scientific">Synaphobranchus kaupii</name>
    <name type="common">Kaup's arrowtooth eel</name>
    <dbReference type="NCBI Taxonomy" id="118154"/>
    <lineage>
        <taxon>Eukaryota</taxon>
        <taxon>Metazoa</taxon>
        <taxon>Chordata</taxon>
        <taxon>Craniata</taxon>
        <taxon>Vertebrata</taxon>
        <taxon>Euteleostomi</taxon>
        <taxon>Actinopterygii</taxon>
        <taxon>Neopterygii</taxon>
        <taxon>Teleostei</taxon>
        <taxon>Anguilliformes</taxon>
        <taxon>Synaphobranchidae</taxon>
        <taxon>Synaphobranchus</taxon>
    </lineage>
</organism>
<feature type="compositionally biased region" description="Basic residues" evidence="1">
    <location>
        <begin position="76"/>
        <end position="88"/>
    </location>
</feature>
<feature type="region of interest" description="Disordered" evidence="1">
    <location>
        <begin position="75"/>
        <end position="100"/>
    </location>
</feature>
<feature type="domain" description="Myb/SANT-like DNA-binding" evidence="2">
    <location>
        <begin position="7"/>
        <end position="83"/>
    </location>
</feature>
<evidence type="ECO:0000313" key="4">
    <source>
        <dbReference type="Proteomes" id="UP001152622"/>
    </source>
</evidence>
<dbReference type="AlphaFoldDB" id="A0A9Q1IZG0"/>
<dbReference type="EMBL" id="JAINUF010000005">
    <property type="protein sequence ID" value="KAJ8360196.1"/>
    <property type="molecule type" value="Genomic_DNA"/>
</dbReference>
<feature type="compositionally biased region" description="Basic residues" evidence="1">
    <location>
        <begin position="265"/>
        <end position="279"/>
    </location>
</feature>
<reference evidence="3" key="1">
    <citation type="journal article" date="2023" name="Science">
        <title>Genome structures resolve the early diversification of teleost fishes.</title>
        <authorList>
            <person name="Parey E."/>
            <person name="Louis A."/>
            <person name="Montfort J."/>
            <person name="Bouchez O."/>
            <person name="Roques C."/>
            <person name="Iampietro C."/>
            <person name="Lluch J."/>
            <person name="Castinel A."/>
            <person name="Donnadieu C."/>
            <person name="Desvignes T."/>
            <person name="Floi Bucao C."/>
            <person name="Jouanno E."/>
            <person name="Wen M."/>
            <person name="Mejri S."/>
            <person name="Dirks R."/>
            <person name="Jansen H."/>
            <person name="Henkel C."/>
            <person name="Chen W.J."/>
            <person name="Zahm M."/>
            <person name="Cabau C."/>
            <person name="Klopp C."/>
            <person name="Thompson A.W."/>
            <person name="Robinson-Rechavi M."/>
            <person name="Braasch I."/>
            <person name="Lecointre G."/>
            <person name="Bobe J."/>
            <person name="Postlethwait J.H."/>
            <person name="Berthelot C."/>
            <person name="Roest Crollius H."/>
            <person name="Guiguen Y."/>
        </authorList>
    </citation>
    <scope>NUCLEOTIDE SEQUENCE</scope>
    <source>
        <tissue evidence="3">Blood</tissue>
    </source>
</reference>
<dbReference type="GO" id="GO:0005634">
    <property type="term" value="C:nucleus"/>
    <property type="evidence" value="ECO:0007669"/>
    <property type="project" value="TreeGrafter"/>
</dbReference>
<dbReference type="Proteomes" id="UP001152622">
    <property type="component" value="Chromosome 5"/>
</dbReference>
<dbReference type="CDD" id="cd00167">
    <property type="entry name" value="SANT"/>
    <property type="match status" value="1"/>
</dbReference>
<evidence type="ECO:0000313" key="3">
    <source>
        <dbReference type="EMBL" id="KAJ8360196.1"/>
    </source>
</evidence>
<proteinExistence type="predicted"/>
<accession>A0A9Q1IZG0</accession>
<dbReference type="OrthoDB" id="9928592at2759"/>
<dbReference type="InterPro" id="IPR001005">
    <property type="entry name" value="SANT/Myb"/>
</dbReference>
<comment type="caution">
    <text evidence="3">The sequence shown here is derived from an EMBL/GenBank/DDBJ whole genome shotgun (WGS) entry which is preliminary data.</text>
</comment>
<feature type="region of interest" description="Disordered" evidence="1">
    <location>
        <begin position="138"/>
        <end position="170"/>
    </location>
</feature>
<name>A0A9Q1IZG0_SYNKA</name>
<dbReference type="InterPro" id="IPR028002">
    <property type="entry name" value="Myb_DNA-bind_5"/>
</dbReference>
<feature type="region of interest" description="Disordered" evidence="1">
    <location>
        <begin position="226"/>
        <end position="279"/>
    </location>
</feature>